<protein>
    <submittedName>
        <fullName evidence="1">Uncharacterized protein</fullName>
    </submittedName>
</protein>
<organism evidence="1 2">
    <name type="scientific">Phyllosticta capitalensis</name>
    <dbReference type="NCBI Taxonomy" id="121624"/>
    <lineage>
        <taxon>Eukaryota</taxon>
        <taxon>Fungi</taxon>
        <taxon>Dikarya</taxon>
        <taxon>Ascomycota</taxon>
        <taxon>Pezizomycotina</taxon>
        <taxon>Dothideomycetes</taxon>
        <taxon>Dothideomycetes incertae sedis</taxon>
        <taxon>Botryosphaeriales</taxon>
        <taxon>Phyllostictaceae</taxon>
        <taxon>Phyllosticta</taxon>
    </lineage>
</organism>
<evidence type="ECO:0000313" key="1">
    <source>
        <dbReference type="EMBL" id="KAK8223908.1"/>
    </source>
</evidence>
<reference evidence="1 2" key="1">
    <citation type="submission" date="2024-04" db="EMBL/GenBank/DDBJ databases">
        <title>Phyllosticta paracitricarpa is synonymous to the EU quarantine fungus P. citricarpa based on phylogenomic analyses.</title>
        <authorList>
            <consortium name="Lawrence Berkeley National Laboratory"/>
            <person name="Van Ingen-Buijs V.A."/>
            <person name="Van Westerhoven A.C."/>
            <person name="Haridas S."/>
            <person name="Skiadas P."/>
            <person name="Martin F."/>
            <person name="Groenewald J.Z."/>
            <person name="Crous P.W."/>
            <person name="Seidl M.F."/>
        </authorList>
    </citation>
    <scope>NUCLEOTIDE SEQUENCE [LARGE SCALE GENOMIC DNA]</scope>
    <source>
        <strain evidence="1 2">CBS 123374</strain>
    </source>
</reference>
<accession>A0ABR1YAD4</accession>
<keyword evidence="2" id="KW-1185">Reference proteome</keyword>
<name>A0ABR1YAD4_9PEZI</name>
<dbReference type="Proteomes" id="UP001492380">
    <property type="component" value="Unassembled WGS sequence"/>
</dbReference>
<evidence type="ECO:0000313" key="2">
    <source>
        <dbReference type="Proteomes" id="UP001492380"/>
    </source>
</evidence>
<comment type="caution">
    <text evidence="1">The sequence shown here is derived from an EMBL/GenBank/DDBJ whole genome shotgun (WGS) entry which is preliminary data.</text>
</comment>
<proteinExistence type="predicted"/>
<dbReference type="EMBL" id="JBBWRZ010000013">
    <property type="protein sequence ID" value="KAK8223908.1"/>
    <property type="molecule type" value="Genomic_DNA"/>
</dbReference>
<gene>
    <name evidence="1" type="ORF">HDK90DRAFT_107802</name>
</gene>
<sequence>MLRSQALPSGGPNAHAAASIAETWQENTSLCLATIRTIPPQTTVIPAGLILCPTDRSQIMHAMQRSRSLSRLCFSPAMGLICTALPSARHPQRFDFAEGTDRAERAWIDPFVQQTCRPRLAGIRFSGYLNRVNLRRRFEFQTVFHMAVATAALWYRGGSGGYALDGQCCVALETKMPGDAMHFEPLWIASARERHPSPAVAVHRKFHHWTRKITHVCSSPGNLVATFALSKKRRHGKEPT</sequence>